<dbReference type="OrthoDB" id="75169at2759"/>
<sequence length="301" mass="33188">MANSYKSKKIKLALFIVDAFTKQPFKGNSAAVCLIPYHQSIPSDVKQNIASEMNLSETAFIKILKEGDTFENSKRFALQWYTPTCEVGLCGHGTVASAAVLFSVCNNHSETLEFETTCGILTAKKLRNGNIQINLPAYESKTLVIEEYEDIIKAAVGSLPVQEILLSDSKNLIIHLHDDVTRAQLEQLKPRDSELLAAMSDIIGVAVTLKGLCKDDCLDSDWNSYDFMSRYFAPWFGVSEDPVCGSVHCALGPYWAKVLQKNVLSARQCSSRGGDLLLKVVYDRTLINGDAVIVVEGQINL</sequence>
<evidence type="ECO:0000313" key="5">
    <source>
        <dbReference type="Proteomes" id="UP000054359"/>
    </source>
</evidence>
<dbReference type="InterPro" id="IPR003719">
    <property type="entry name" value="Phenazine_PhzF-like"/>
</dbReference>
<name>A0A087TRC6_STEMI</name>
<feature type="non-terminal residue" evidence="4">
    <location>
        <position position="301"/>
    </location>
</feature>
<dbReference type="EMBL" id="KK116394">
    <property type="protein sequence ID" value="KFM67665.1"/>
    <property type="molecule type" value="Genomic_DNA"/>
</dbReference>
<dbReference type="Gene3D" id="3.10.310.10">
    <property type="entry name" value="Diaminopimelate Epimerase, Chain A, domain 1"/>
    <property type="match status" value="2"/>
</dbReference>
<dbReference type="PANTHER" id="PTHR13774:SF17">
    <property type="entry name" value="PHENAZINE BIOSYNTHESIS-LIKE DOMAIN-CONTAINING PROTEIN"/>
    <property type="match status" value="1"/>
</dbReference>
<dbReference type="OMA" id="DFPAQYP"/>
<dbReference type="GO" id="GO:0016853">
    <property type="term" value="F:isomerase activity"/>
    <property type="evidence" value="ECO:0007669"/>
    <property type="project" value="UniProtKB-KW"/>
</dbReference>
<evidence type="ECO:0000256" key="3">
    <source>
        <dbReference type="PIRSR" id="PIRSR016184-1"/>
    </source>
</evidence>
<organism evidence="4 5">
    <name type="scientific">Stegodyphus mimosarum</name>
    <name type="common">African social velvet spider</name>
    <dbReference type="NCBI Taxonomy" id="407821"/>
    <lineage>
        <taxon>Eukaryota</taxon>
        <taxon>Metazoa</taxon>
        <taxon>Ecdysozoa</taxon>
        <taxon>Arthropoda</taxon>
        <taxon>Chelicerata</taxon>
        <taxon>Arachnida</taxon>
        <taxon>Araneae</taxon>
        <taxon>Araneomorphae</taxon>
        <taxon>Entelegynae</taxon>
        <taxon>Eresoidea</taxon>
        <taxon>Eresidae</taxon>
        <taxon>Stegodyphus</taxon>
    </lineage>
</organism>
<evidence type="ECO:0000256" key="2">
    <source>
        <dbReference type="ARBA" id="ARBA00023235"/>
    </source>
</evidence>
<proteinExistence type="inferred from homology"/>
<dbReference type="GO" id="GO:0005737">
    <property type="term" value="C:cytoplasm"/>
    <property type="evidence" value="ECO:0007669"/>
    <property type="project" value="TreeGrafter"/>
</dbReference>
<evidence type="ECO:0000313" key="4">
    <source>
        <dbReference type="EMBL" id="KFM67665.1"/>
    </source>
</evidence>
<dbReference type="SUPFAM" id="SSF54506">
    <property type="entry name" value="Diaminopimelate epimerase-like"/>
    <property type="match status" value="1"/>
</dbReference>
<dbReference type="PIRSF" id="PIRSF016184">
    <property type="entry name" value="PhzC_PhzF"/>
    <property type="match status" value="1"/>
</dbReference>
<dbReference type="AlphaFoldDB" id="A0A087TRC6"/>
<keyword evidence="5" id="KW-1185">Reference proteome</keyword>
<dbReference type="PANTHER" id="PTHR13774">
    <property type="entry name" value="PHENAZINE BIOSYNTHESIS PROTEIN"/>
    <property type="match status" value="1"/>
</dbReference>
<dbReference type="NCBIfam" id="TIGR00654">
    <property type="entry name" value="PhzF_family"/>
    <property type="match status" value="1"/>
</dbReference>
<reference evidence="4 5" key="1">
    <citation type="submission" date="2013-11" db="EMBL/GenBank/DDBJ databases">
        <title>Genome sequencing of Stegodyphus mimosarum.</title>
        <authorList>
            <person name="Bechsgaard J."/>
        </authorList>
    </citation>
    <scope>NUCLEOTIDE SEQUENCE [LARGE SCALE GENOMIC DNA]</scope>
</reference>
<feature type="active site" evidence="3">
    <location>
        <position position="57"/>
    </location>
</feature>
<dbReference type="STRING" id="407821.A0A087TRC6"/>
<gene>
    <name evidence="4" type="ORF">X975_22287</name>
</gene>
<protein>
    <submittedName>
        <fullName evidence="4">Phenazine biosynthesis-like domain-containing protein 1</fullName>
    </submittedName>
</protein>
<comment type="similarity">
    <text evidence="1">Belongs to the PhzF family.</text>
</comment>
<keyword evidence="2" id="KW-0413">Isomerase</keyword>
<dbReference type="Pfam" id="PF02567">
    <property type="entry name" value="PhzC-PhzF"/>
    <property type="match status" value="1"/>
</dbReference>
<dbReference type="Proteomes" id="UP000054359">
    <property type="component" value="Unassembled WGS sequence"/>
</dbReference>
<evidence type="ECO:0000256" key="1">
    <source>
        <dbReference type="ARBA" id="ARBA00008270"/>
    </source>
</evidence>
<accession>A0A087TRC6</accession>